<dbReference type="EMBL" id="JAVRRG010000007">
    <property type="protein sequence ID" value="KAK5100291.1"/>
    <property type="molecule type" value="Genomic_DNA"/>
</dbReference>
<evidence type="ECO:0000313" key="2">
    <source>
        <dbReference type="EMBL" id="KAK5100291.1"/>
    </source>
</evidence>
<reference evidence="2 3" key="1">
    <citation type="submission" date="2023-08" db="EMBL/GenBank/DDBJ databases">
        <title>Black Yeasts Isolated from many extreme environments.</title>
        <authorList>
            <person name="Coleine C."/>
            <person name="Stajich J.E."/>
            <person name="Selbmann L."/>
        </authorList>
    </citation>
    <scope>NUCLEOTIDE SEQUENCE [LARGE SCALE GENOMIC DNA]</scope>
    <source>
        <strain evidence="2 3">CCFEE 5885</strain>
    </source>
</reference>
<sequence length="118" mass="11910">MADSQNSGGNSTKPDEKKANSEATKTAPDTSTKGDNKKSGSEGNKSGQGSEVAQTAENAGKAATPASGGLLDQPGSIGMTKEEAEDTAGSLKVHVKLALEVDIRITARIKGDIAIGIL</sequence>
<proteinExistence type="predicted"/>
<feature type="region of interest" description="Disordered" evidence="1">
    <location>
        <begin position="1"/>
        <end position="89"/>
    </location>
</feature>
<organism evidence="2 3">
    <name type="scientific">Lithohypha guttulata</name>
    <dbReference type="NCBI Taxonomy" id="1690604"/>
    <lineage>
        <taxon>Eukaryota</taxon>
        <taxon>Fungi</taxon>
        <taxon>Dikarya</taxon>
        <taxon>Ascomycota</taxon>
        <taxon>Pezizomycotina</taxon>
        <taxon>Eurotiomycetes</taxon>
        <taxon>Chaetothyriomycetidae</taxon>
        <taxon>Chaetothyriales</taxon>
        <taxon>Trichomeriaceae</taxon>
        <taxon>Lithohypha</taxon>
    </lineage>
</organism>
<keyword evidence="3" id="KW-1185">Reference proteome</keyword>
<comment type="caution">
    <text evidence="2">The sequence shown here is derived from an EMBL/GenBank/DDBJ whole genome shotgun (WGS) entry which is preliminary data.</text>
</comment>
<dbReference type="Proteomes" id="UP001345013">
    <property type="component" value="Unassembled WGS sequence"/>
</dbReference>
<feature type="compositionally biased region" description="Polar residues" evidence="1">
    <location>
        <begin position="41"/>
        <end position="57"/>
    </location>
</feature>
<accession>A0ABR0KM60</accession>
<evidence type="ECO:0000313" key="3">
    <source>
        <dbReference type="Proteomes" id="UP001345013"/>
    </source>
</evidence>
<name>A0ABR0KM60_9EURO</name>
<protein>
    <submittedName>
        <fullName evidence="2">Uncharacterized protein</fullName>
    </submittedName>
</protein>
<evidence type="ECO:0000256" key="1">
    <source>
        <dbReference type="SAM" id="MobiDB-lite"/>
    </source>
</evidence>
<feature type="compositionally biased region" description="Polar residues" evidence="1">
    <location>
        <begin position="1"/>
        <end position="12"/>
    </location>
</feature>
<feature type="compositionally biased region" description="Polar residues" evidence="1">
    <location>
        <begin position="21"/>
        <end position="31"/>
    </location>
</feature>
<gene>
    <name evidence="2" type="ORF">LTR24_001086</name>
</gene>